<evidence type="ECO:0000256" key="3">
    <source>
        <dbReference type="ARBA" id="ARBA00022670"/>
    </source>
</evidence>
<dbReference type="RefSeq" id="WP_170021462.1">
    <property type="nucleotide sequence ID" value="NZ_JABCSC020000002.1"/>
</dbReference>
<dbReference type="Proteomes" id="UP000778523">
    <property type="component" value="Unassembled WGS sequence"/>
</dbReference>
<sequence length="695" mass="77822">MSDSSKPKLVPAQPAGLWFAFRKSISRLQDWFAIQSSLVRLVVLVLALLIPGSALYSISLTQKQAILAEQIKAMVIEGETGEGGSALKDLPVVFGTGSVLGFLEKHPIERIVVIYRALMWTVSERILLVESRGRQYAYYPSDMETKIFADKAVTAPWGSKLVFIPRSELSARNLELLERLDLRFSDARPLSEKRSWASAASGLLSAALMLGLLGFLYLQLKGQFKSLKFIEPAQIRGSIDELVGMEDIKAEVAQIKDQYQRRAEYAEYGISKPFNVMFSGPAGTGKTKLASYLAKELNLPILFHSAANLETGFVAGGSNTLTRIVAMAKRRRRCIVFLDEAQDLFMKRGGRHRKFDDDTANTLLSVIDGVRSRSDAKIIWIVASNFSSESMQMDEAMLRRFQMKVDFRLPNRDERRAIIGHYLAQRAEKVLPDLDLHQIVAVTEGCSPADLETIVNQAGIMAVQAGEMIGAKTLMRAAERVLVGNVNSNTTQDRERDRRIIAVHELGHFLVDLDYERQRTHDDWEQILADMRTLKISLKANPRTNALGFVFHKQRSNLLKTKDDIEHDVRVLLGGMANEELFFGEEGTTNGAHNDITRVTQLLHHAVGEMGMYRKTRLNFGALTRDNAGPALDEETRNIMEAQNERLYRETKAVLTGFKPLTEHLVGKLLAANEMTLSEALQEIRNFESARAVLA</sequence>
<keyword evidence="8" id="KW-1133">Transmembrane helix</keyword>
<keyword evidence="4" id="KW-0479">Metal-binding</keyword>
<feature type="transmembrane region" description="Helical" evidence="8">
    <location>
        <begin position="38"/>
        <end position="58"/>
    </location>
</feature>
<keyword evidence="5" id="KW-0378">Hydrolase</keyword>
<comment type="similarity">
    <text evidence="2">In the C-terminal section; belongs to the peptidase M41 family.</text>
</comment>
<dbReference type="Pfam" id="PF17862">
    <property type="entry name" value="AAA_lid_3"/>
    <property type="match status" value="1"/>
</dbReference>
<dbReference type="Gene3D" id="3.40.50.300">
    <property type="entry name" value="P-loop containing nucleotide triphosphate hydrolases"/>
    <property type="match status" value="1"/>
</dbReference>
<keyword evidence="3" id="KW-0645">Protease</keyword>
<dbReference type="Pfam" id="PF01434">
    <property type="entry name" value="Peptidase_M41"/>
    <property type="match status" value="1"/>
</dbReference>
<evidence type="ECO:0000256" key="2">
    <source>
        <dbReference type="ARBA" id="ARBA00010044"/>
    </source>
</evidence>
<evidence type="ECO:0000256" key="7">
    <source>
        <dbReference type="ARBA" id="ARBA00023049"/>
    </source>
</evidence>
<dbReference type="InterPro" id="IPR041569">
    <property type="entry name" value="AAA_lid_3"/>
</dbReference>
<comment type="cofactor">
    <cofactor evidence="1">
        <name>Zn(2+)</name>
        <dbReference type="ChEBI" id="CHEBI:29105"/>
    </cofactor>
</comment>
<dbReference type="InterPro" id="IPR003593">
    <property type="entry name" value="AAA+_ATPase"/>
</dbReference>
<protein>
    <submittedName>
        <fullName evidence="10">AAA family ATPase</fullName>
    </submittedName>
</protein>
<dbReference type="SUPFAM" id="SSF140990">
    <property type="entry name" value="FtsH protease domain-like"/>
    <property type="match status" value="1"/>
</dbReference>
<evidence type="ECO:0000256" key="6">
    <source>
        <dbReference type="ARBA" id="ARBA00022833"/>
    </source>
</evidence>
<evidence type="ECO:0000259" key="9">
    <source>
        <dbReference type="SMART" id="SM00382"/>
    </source>
</evidence>
<organism evidence="10 11">
    <name type="scientific">Uliginosibacterium aquaticum</name>
    <dbReference type="NCBI Taxonomy" id="2731212"/>
    <lineage>
        <taxon>Bacteria</taxon>
        <taxon>Pseudomonadati</taxon>
        <taxon>Pseudomonadota</taxon>
        <taxon>Betaproteobacteria</taxon>
        <taxon>Rhodocyclales</taxon>
        <taxon>Zoogloeaceae</taxon>
        <taxon>Uliginosibacterium</taxon>
    </lineage>
</organism>
<dbReference type="InterPro" id="IPR003959">
    <property type="entry name" value="ATPase_AAA_core"/>
</dbReference>
<dbReference type="InterPro" id="IPR027417">
    <property type="entry name" value="P-loop_NTPase"/>
</dbReference>
<keyword evidence="6" id="KW-0862">Zinc</keyword>
<accession>A0ABX2IJX9</accession>
<dbReference type="InterPro" id="IPR037219">
    <property type="entry name" value="Peptidase_M41-like"/>
</dbReference>
<name>A0ABX2IJX9_9RHOO</name>
<evidence type="ECO:0000313" key="11">
    <source>
        <dbReference type="Proteomes" id="UP000778523"/>
    </source>
</evidence>
<keyword evidence="8" id="KW-0472">Membrane</keyword>
<reference evidence="10 11" key="1">
    <citation type="submission" date="2020-06" db="EMBL/GenBank/DDBJ databases">
        <title>Draft genome of Uliginosibacterium sp. IMCC34675.</title>
        <authorList>
            <person name="Song J."/>
        </authorList>
    </citation>
    <scope>NUCLEOTIDE SEQUENCE [LARGE SCALE GENOMIC DNA]</scope>
    <source>
        <strain evidence="10 11">IMCC34675</strain>
    </source>
</reference>
<dbReference type="Gene3D" id="1.20.58.760">
    <property type="entry name" value="Peptidase M41"/>
    <property type="match status" value="1"/>
</dbReference>
<proteinExistence type="inferred from homology"/>
<dbReference type="CDD" id="cd19481">
    <property type="entry name" value="RecA-like_protease"/>
    <property type="match status" value="1"/>
</dbReference>
<dbReference type="Gene3D" id="1.10.8.60">
    <property type="match status" value="1"/>
</dbReference>
<dbReference type="InterPro" id="IPR000642">
    <property type="entry name" value="Peptidase_M41"/>
</dbReference>
<feature type="domain" description="AAA+ ATPase" evidence="9">
    <location>
        <begin position="272"/>
        <end position="411"/>
    </location>
</feature>
<keyword evidence="8" id="KW-0812">Transmembrane</keyword>
<comment type="caution">
    <text evidence="10">The sequence shown here is derived from an EMBL/GenBank/DDBJ whole genome shotgun (WGS) entry which is preliminary data.</text>
</comment>
<evidence type="ECO:0000313" key="10">
    <source>
        <dbReference type="EMBL" id="NSL54969.1"/>
    </source>
</evidence>
<evidence type="ECO:0000256" key="5">
    <source>
        <dbReference type="ARBA" id="ARBA00022801"/>
    </source>
</evidence>
<keyword evidence="11" id="KW-1185">Reference proteome</keyword>
<dbReference type="Pfam" id="PF00004">
    <property type="entry name" value="AAA"/>
    <property type="match status" value="1"/>
</dbReference>
<evidence type="ECO:0000256" key="8">
    <source>
        <dbReference type="SAM" id="Phobius"/>
    </source>
</evidence>
<evidence type="ECO:0000256" key="4">
    <source>
        <dbReference type="ARBA" id="ARBA00022723"/>
    </source>
</evidence>
<dbReference type="SUPFAM" id="SSF52540">
    <property type="entry name" value="P-loop containing nucleoside triphosphate hydrolases"/>
    <property type="match status" value="1"/>
</dbReference>
<gene>
    <name evidence="10" type="ORF">HJ583_008030</name>
</gene>
<dbReference type="PANTHER" id="PTHR23076">
    <property type="entry name" value="METALLOPROTEASE M41 FTSH"/>
    <property type="match status" value="1"/>
</dbReference>
<dbReference type="EMBL" id="JABCSC020000002">
    <property type="protein sequence ID" value="NSL54969.1"/>
    <property type="molecule type" value="Genomic_DNA"/>
</dbReference>
<dbReference type="SMART" id="SM00382">
    <property type="entry name" value="AAA"/>
    <property type="match status" value="1"/>
</dbReference>
<evidence type="ECO:0000256" key="1">
    <source>
        <dbReference type="ARBA" id="ARBA00001947"/>
    </source>
</evidence>
<keyword evidence="7" id="KW-0482">Metalloprotease</keyword>
<dbReference type="PANTHER" id="PTHR23076:SF97">
    <property type="entry name" value="ATP-DEPENDENT ZINC METALLOPROTEASE YME1L1"/>
    <property type="match status" value="1"/>
</dbReference>
<feature type="transmembrane region" description="Helical" evidence="8">
    <location>
        <begin position="196"/>
        <end position="218"/>
    </location>
</feature>